<dbReference type="Proteomes" id="UP001229421">
    <property type="component" value="Unassembled WGS sequence"/>
</dbReference>
<dbReference type="GO" id="GO:0000932">
    <property type="term" value="C:P-body"/>
    <property type="evidence" value="ECO:0007669"/>
    <property type="project" value="TreeGrafter"/>
</dbReference>
<comment type="caution">
    <text evidence="11">The sequence shown here is derived from an EMBL/GenBank/DDBJ whole genome shotgun (WGS) entry which is preliminary data.</text>
</comment>
<dbReference type="InterPro" id="IPR032194">
    <property type="entry name" value="CNOT1_HEAT"/>
</dbReference>
<keyword evidence="4" id="KW-0804">Transcription</keyword>
<keyword evidence="3" id="KW-0805">Transcription regulation</keyword>
<proteinExistence type="predicted"/>
<evidence type="ECO:0000256" key="4">
    <source>
        <dbReference type="ARBA" id="ARBA00023163"/>
    </source>
</evidence>
<evidence type="ECO:0000256" key="3">
    <source>
        <dbReference type="ARBA" id="ARBA00023015"/>
    </source>
</evidence>
<dbReference type="GO" id="GO:0060090">
    <property type="term" value="F:molecular adaptor activity"/>
    <property type="evidence" value="ECO:0007669"/>
    <property type="project" value="TreeGrafter"/>
</dbReference>
<keyword evidence="2" id="KW-0678">Repressor</keyword>
<evidence type="ECO:0000256" key="5">
    <source>
        <dbReference type="ARBA" id="ARBA00023242"/>
    </source>
</evidence>
<feature type="domain" description="CCR4-Not complex component Not1 C-terminal" evidence="6">
    <location>
        <begin position="1429"/>
        <end position="1566"/>
    </location>
</feature>
<evidence type="ECO:0000259" key="10">
    <source>
        <dbReference type="Pfam" id="PF25097"/>
    </source>
</evidence>
<dbReference type="Pfam" id="PF12842">
    <property type="entry name" value="DUF3819"/>
    <property type="match status" value="1"/>
</dbReference>
<dbReference type="CDD" id="cd20710">
    <property type="entry name" value="NOT1_connector"/>
    <property type="match status" value="1"/>
</dbReference>
<evidence type="ECO:0008006" key="13">
    <source>
        <dbReference type="Google" id="ProtNLM"/>
    </source>
</evidence>
<dbReference type="PANTHER" id="PTHR13162:SF8">
    <property type="entry name" value="CCR4-NOT TRANSCRIPTION COMPLEX SUBUNIT 1"/>
    <property type="match status" value="1"/>
</dbReference>
<dbReference type="InterPro" id="IPR055454">
    <property type="entry name" value="CNOT1-like_NOT1_connector"/>
</dbReference>
<evidence type="ECO:0000256" key="1">
    <source>
        <dbReference type="ARBA" id="ARBA00004123"/>
    </source>
</evidence>
<name>A0AAD8KPC4_TARER</name>
<evidence type="ECO:0000313" key="11">
    <source>
        <dbReference type="EMBL" id="KAK1424941.1"/>
    </source>
</evidence>
<organism evidence="11 12">
    <name type="scientific">Tagetes erecta</name>
    <name type="common">African marigold</name>
    <dbReference type="NCBI Taxonomy" id="13708"/>
    <lineage>
        <taxon>Eukaryota</taxon>
        <taxon>Viridiplantae</taxon>
        <taxon>Streptophyta</taxon>
        <taxon>Embryophyta</taxon>
        <taxon>Tracheophyta</taxon>
        <taxon>Spermatophyta</taxon>
        <taxon>Magnoliopsida</taxon>
        <taxon>eudicotyledons</taxon>
        <taxon>Gunneridae</taxon>
        <taxon>Pentapetalae</taxon>
        <taxon>asterids</taxon>
        <taxon>campanulids</taxon>
        <taxon>Asterales</taxon>
        <taxon>Asteraceae</taxon>
        <taxon>Asteroideae</taxon>
        <taxon>Heliantheae alliance</taxon>
        <taxon>Tageteae</taxon>
        <taxon>Tagetes</taxon>
    </lineage>
</organism>
<dbReference type="Pfam" id="PF25097">
    <property type="entry name" value="ARM_Cnot1"/>
    <property type="match status" value="1"/>
</dbReference>
<dbReference type="GO" id="GO:0017148">
    <property type="term" value="P:negative regulation of translation"/>
    <property type="evidence" value="ECO:0007669"/>
    <property type="project" value="InterPro"/>
</dbReference>
<accession>A0AAD8KPC4</accession>
<feature type="domain" description="CCR4-NOT transcription complex subunit 1" evidence="7">
    <location>
        <begin position="901"/>
        <end position="1039"/>
    </location>
</feature>
<evidence type="ECO:0000259" key="6">
    <source>
        <dbReference type="Pfam" id="PF04054"/>
    </source>
</evidence>
<dbReference type="InterPro" id="IPR024557">
    <property type="entry name" value="CNOT1_dom_4"/>
</dbReference>
<dbReference type="GO" id="GO:0000289">
    <property type="term" value="P:nuclear-transcribed mRNA poly(A) tail shortening"/>
    <property type="evidence" value="ECO:0007669"/>
    <property type="project" value="UniProtKB-ARBA"/>
</dbReference>
<gene>
    <name evidence="11" type="ORF">QVD17_20282</name>
</gene>
<evidence type="ECO:0000259" key="9">
    <source>
        <dbReference type="Pfam" id="PF16418"/>
    </source>
</evidence>
<evidence type="ECO:0000259" key="7">
    <source>
        <dbReference type="Pfam" id="PF12842"/>
    </source>
</evidence>
<dbReference type="GO" id="GO:0030015">
    <property type="term" value="C:CCR4-NOT core complex"/>
    <property type="evidence" value="ECO:0007669"/>
    <property type="project" value="InterPro"/>
</dbReference>
<dbReference type="GO" id="GO:0005634">
    <property type="term" value="C:nucleus"/>
    <property type="evidence" value="ECO:0007669"/>
    <property type="project" value="UniProtKB-SubCell"/>
</dbReference>
<reference evidence="11" key="1">
    <citation type="journal article" date="2023" name="bioRxiv">
        <title>Improved chromosome-level genome assembly for marigold (Tagetes erecta).</title>
        <authorList>
            <person name="Jiang F."/>
            <person name="Yuan L."/>
            <person name="Wang S."/>
            <person name="Wang H."/>
            <person name="Xu D."/>
            <person name="Wang A."/>
            <person name="Fan W."/>
        </authorList>
    </citation>
    <scope>NUCLEOTIDE SEQUENCE</scope>
    <source>
        <strain evidence="11">WSJ</strain>
        <tissue evidence="11">Leaf</tissue>
    </source>
</reference>
<feature type="domain" description="CCR4-NOT transcription complex subunit 1-like NOT1 connector" evidence="10">
    <location>
        <begin position="1108"/>
        <end position="1258"/>
    </location>
</feature>
<evidence type="ECO:0000256" key="2">
    <source>
        <dbReference type="ARBA" id="ARBA00022491"/>
    </source>
</evidence>
<dbReference type="Pfam" id="PF16418">
    <property type="entry name" value="CNOT1_HEAT"/>
    <property type="match status" value="1"/>
</dbReference>
<dbReference type="PANTHER" id="PTHR13162">
    <property type="entry name" value="CCR4-NOT TRANSCRIPTION COMPLEX"/>
    <property type="match status" value="1"/>
</dbReference>
<keyword evidence="5" id="KW-0539">Nucleus</keyword>
<dbReference type="Gene3D" id="1.25.40.790">
    <property type="match status" value="1"/>
</dbReference>
<dbReference type="Pfam" id="PF04054">
    <property type="entry name" value="Not1"/>
    <property type="match status" value="1"/>
</dbReference>
<protein>
    <recommendedName>
        <fullName evidence="13">CCR4-NOT transcription complex subunit 1</fullName>
    </recommendedName>
</protein>
<dbReference type="Gene3D" id="1.25.40.180">
    <property type="match status" value="1"/>
</dbReference>
<dbReference type="EMBL" id="JAUHHV010000005">
    <property type="protein sequence ID" value="KAK1424941.1"/>
    <property type="molecule type" value="Genomic_DNA"/>
</dbReference>
<evidence type="ECO:0000313" key="12">
    <source>
        <dbReference type="Proteomes" id="UP001229421"/>
    </source>
</evidence>
<dbReference type="Pfam" id="PF16415">
    <property type="entry name" value="CNOT1_CAF1_bind"/>
    <property type="match status" value="1"/>
</dbReference>
<dbReference type="InterPro" id="IPR007196">
    <property type="entry name" value="CCR4-Not_Not1_C"/>
</dbReference>
<feature type="domain" description="CCR4-NOT transcription complex subunit 1 CAF1-binding" evidence="8">
    <location>
        <begin position="613"/>
        <end position="833"/>
    </location>
</feature>
<dbReference type="InterPro" id="IPR032191">
    <property type="entry name" value="CNOT1_CAF1_bind"/>
</dbReference>
<dbReference type="InterPro" id="IPR040398">
    <property type="entry name" value="Not1"/>
</dbReference>
<keyword evidence="12" id="KW-1185">Reference proteome</keyword>
<sequence length="1567" mass="177123">MDQPSEAERIVIEVRNVLHSLNEHNYDAVVHDLCKYFDKGPEVCMLVVTTCLAHFNVYEDELERKTLEPAIASLFRNLMQKPHFSVTFSGLMTNRLISEDFLSNLSTSLRLSACEKVGFGLALLDSEHNDVKNAGRNLCMSQCVALCHIHDTLDTVAADVLDVLRFLDQSEVLSKHADSFKLMMLQVWLNANSHFILADQAHNSKLLSQIDIHIADPTETPNETCASLFAKMLGMPHFRAWNQLSYRCGELRAEGFQLRADVTFSLLMSSYKNTCQAPFPVDAVCGNLWENSESQLLFLKHALTSKPELFTFAHSKRQLEYVDDKFQVDHTSQPWLCVDLLEVLCQLAEKGYANSVWSMMEFPLNKFPEVLLLGMAHTPYNLLQHEVSKSVLPMLLKDSSKSGIILGLWHVNPLLLSRALNDSISLDPENIYRVVDLFQELQILFSVLDLVPMSLGIKMAAIASRKEFLDLVEWLTTNLSACEDTFFEECLCFVKEVENSSGENTRIYKHTIPTFSKVLALHTELLASTKLSEQMESLYVTCMQDSPETENINDPDSTTSESYADHLNTKMHTSSPPFTATTPGKVSVTSPMFGSPISINTLLVASANRDATIEVPSSDIQDTIFFWMNNLSAANIEANTKEFITALLAERYYPWFAQYLVMKRAAIEPNFHDLYINFLEQTGSKQLNKEIVEASYENCKVLLKSDLIKSSVEERKLLKNLGSWLGKLTVGRNQPLLAKHIDPKLLITEAYEKGLMIGVIPFISKILELCQSSVAYQPPNPWTMAILGLLVEIHAMPNLKANLTFEIEVLFKNLKVDMKGVNPTSLLKDKVRITEGNPDFSERKIVQEVKSTDRHMNQVKLPAEAAGPSYQGGTSRIVYQPPVPASTIPEPQSSFLDEHVLRMLPMAMNKAVDELASTVVQRSVSLASETAVELTLKEYNDESDEESIRSASSVMVVYLGGSLSSVTCKEPLQDLTETHLRNSAKGFNIAGPYFEDSMKRVINANLHLGYVAIQKNATEQGLEIVKRELTQRLLTRKKQKEASKSFVSKTAEPKNQKEAFMSFVSKTTEPKKQTEASKIFVSKTIEPSYTADIAWDKFQLEDLFANDATEVQIQYVTAEVHAIILKCIRRDEVALAMAQMVFEGLYGCEFNTAYVSSRLTILAAIYDVNELVRKELTSWVLDSDDRKFNKEVTVGLIQRRLLNLAQYSFHMARLINAGKSRTAIEFSISLVKTLETSDARVLSELSLVTDALAKVTYNHPVARHVDYYVSESPKPDSLGEQVSVMLVDWCRMHNIPGVSDANRAYFVQEVYRTVLSISDDMPNRFFYSLLDLVISHYRSVEINSSTQQLHQQDYTSPFPAIDIYKNIVFSILKFYPVNDDSYKLSLWQKVLSEIVGFVIKDANETKASFDSKPYFRLFSMFLSHLNTNSVIENSDFQVLTAISYAFHALQPANVPQFCFAWAELVTHNDFMPKLLTEDNRKGWPLLYCLLIDFLRFVEPLLRGGDLSTVPVRLLYVETHKTLMLLGHNFPEFVCYYHVSILQLLPLQCAELRNLVLDTLPPNLKVQN</sequence>
<dbReference type="FunFam" id="1.25.40.180:FF:000012">
    <property type="entry name" value="Ccr4-Not transcription complex subunit"/>
    <property type="match status" value="1"/>
</dbReference>
<feature type="domain" description="CCR4-NOT transcription complex subunit 1 HEAT repeat" evidence="9">
    <location>
        <begin position="386"/>
        <end position="501"/>
    </location>
</feature>
<evidence type="ECO:0000259" key="8">
    <source>
        <dbReference type="Pfam" id="PF16415"/>
    </source>
</evidence>
<comment type="subcellular location">
    <subcellularLocation>
        <location evidence="1">Nucleus</location>
    </subcellularLocation>
</comment>